<dbReference type="Proteomes" id="UP000515708">
    <property type="component" value="Chromosome"/>
</dbReference>
<protein>
    <submittedName>
        <fullName evidence="2">Uncharacterized protein</fullName>
    </submittedName>
</protein>
<name>A0A7D8AE62_9MICO</name>
<gene>
    <name evidence="2" type="ORF">FVO59_05445</name>
</gene>
<feature type="region of interest" description="Disordered" evidence="1">
    <location>
        <begin position="104"/>
        <end position="158"/>
    </location>
</feature>
<evidence type="ECO:0000313" key="2">
    <source>
        <dbReference type="EMBL" id="QMU96723.1"/>
    </source>
</evidence>
<feature type="compositionally biased region" description="Basic residues" evidence="1">
    <location>
        <begin position="140"/>
        <end position="151"/>
    </location>
</feature>
<dbReference type="AlphaFoldDB" id="A0A7D8AE62"/>
<proteinExistence type="predicted"/>
<dbReference type="EMBL" id="CP043732">
    <property type="protein sequence ID" value="QMU96723.1"/>
    <property type="molecule type" value="Genomic_DNA"/>
</dbReference>
<feature type="compositionally biased region" description="Basic and acidic residues" evidence="1">
    <location>
        <begin position="128"/>
        <end position="137"/>
    </location>
</feature>
<sequence length="241" mass="23228">MVAMALCAPAAEAAAPRTGAGAAGAGAACAGVAGVAGACAGVAGAAGAWAGAAGAAGAWAGAAGACAGLGAGAGAAAGGAFRTTWTATGSAAVGAAVRTTEDGRAGAAADAGGPAGGTSGRSAADACETPRIDESSTHARTPRPHHSHRLRRSADANRTVCLPGESPYVGGRYSIVRIYPGGGEKSTRGSAIGARRARDELALDFPQVVHIRPPDEQTLNLTLKRNSVHRVGITEKAGQEG</sequence>
<accession>A0A7D8AE62</accession>
<evidence type="ECO:0000313" key="3">
    <source>
        <dbReference type="Proteomes" id="UP000515708"/>
    </source>
</evidence>
<evidence type="ECO:0000256" key="1">
    <source>
        <dbReference type="SAM" id="MobiDB-lite"/>
    </source>
</evidence>
<organism evidence="2 3">
    <name type="scientific">Microbacterium esteraromaticum</name>
    <dbReference type="NCBI Taxonomy" id="57043"/>
    <lineage>
        <taxon>Bacteria</taxon>
        <taxon>Bacillati</taxon>
        <taxon>Actinomycetota</taxon>
        <taxon>Actinomycetes</taxon>
        <taxon>Micrococcales</taxon>
        <taxon>Microbacteriaceae</taxon>
        <taxon>Microbacterium</taxon>
    </lineage>
</organism>
<reference evidence="2 3" key="1">
    <citation type="journal article" date="2020" name="Front. Microbiol.">
        <title>Design of Bacterial Strain-Specific qPCR Assays Using NGS Data and Publicly Available Resources and Its Application to Track Biocontrol Strains.</title>
        <authorList>
            <person name="Hernandez I."/>
            <person name="Sant C."/>
            <person name="Martinez R."/>
            <person name="Fernandez C."/>
        </authorList>
    </citation>
    <scope>NUCLEOTIDE SEQUENCE [LARGE SCALE GENOMIC DNA]</scope>
    <source>
        <strain evidence="2 3">B24</strain>
    </source>
</reference>